<evidence type="ECO:0000256" key="5">
    <source>
        <dbReference type="ARBA" id="ARBA00022475"/>
    </source>
</evidence>
<dbReference type="RefSeq" id="WP_138657107.1">
    <property type="nucleotide sequence ID" value="NZ_VATY01000001.1"/>
</dbReference>
<evidence type="ECO:0000256" key="11">
    <source>
        <dbReference type="SAM" id="Phobius"/>
    </source>
</evidence>
<feature type="transmembrane region" description="Helical" evidence="11">
    <location>
        <begin position="319"/>
        <end position="342"/>
    </location>
</feature>
<dbReference type="PIRSF" id="PIRSF006603">
    <property type="entry name" value="DinF"/>
    <property type="match status" value="1"/>
</dbReference>
<dbReference type="InterPro" id="IPR050222">
    <property type="entry name" value="MATE_MdtK"/>
</dbReference>
<name>A0A5S3Q0L1_9FLAO</name>
<evidence type="ECO:0000256" key="3">
    <source>
        <dbReference type="ARBA" id="ARBA00022448"/>
    </source>
</evidence>
<dbReference type="GO" id="GO:0042910">
    <property type="term" value="F:xenobiotic transmembrane transporter activity"/>
    <property type="evidence" value="ECO:0007669"/>
    <property type="project" value="InterPro"/>
</dbReference>
<keyword evidence="3" id="KW-0813">Transport</keyword>
<feature type="transmembrane region" description="Helical" evidence="11">
    <location>
        <begin position="163"/>
        <end position="187"/>
    </location>
</feature>
<dbReference type="InterPro" id="IPR044644">
    <property type="entry name" value="DinF-like"/>
</dbReference>
<evidence type="ECO:0000256" key="7">
    <source>
        <dbReference type="ARBA" id="ARBA00022989"/>
    </source>
</evidence>
<feature type="transmembrane region" description="Helical" evidence="11">
    <location>
        <begin position="135"/>
        <end position="156"/>
    </location>
</feature>
<evidence type="ECO:0000256" key="4">
    <source>
        <dbReference type="ARBA" id="ARBA00022449"/>
    </source>
</evidence>
<dbReference type="AlphaFoldDB" id="A0A5S3Q0L1"/>
<dbReference type="GO" id="GO:0005886">
    <property type="term" value="C:plasma membrane"/>
    <property type="evidence" value="ECO:0007669"/>
    <property type="project" value="UniProtKB-SubCell"/>
</dbReference>
<keyword evidence="7 11" id="KW-1133">Transmembrane helix</keyword>
<evidence type="ECO:0000256" key="8">
    <source>
        <dbReference type="ARBA" id="ARBA00023065"/>
    </source>
</evidence>
<keyword evidence="8" id="KW-0406">Ion transport</keyword>
<proteinExistence type="inferred from homology"/>
<keyword evidence="9 11" id="KW-0472">Membrane</keyword>
<dbReference type="InterPro" id="IPR048279">
    <property type="entry name" value="MdtK-like"/>
</dbReference>
<feature type="transmembrane region" description="Helical" evidence="11">
    <location>
        <begin position="272"/>
        <end position="298"/>
    </location>
</feature>
<dbReference type="EMBL" id="VATY01000001">
    <property type="protein sequence ID" value="TMM59117.1"/>
    <property type="molecule type" value="Genomic_DNA"/>
</dbReference>
<dbReference type="Pfam" id="PF01554">
    <property type="entry name" value="MatE"/>
    <property type="match status" value="2"/>
</dbReference>
<dbReference type="InterPro" id="IPR002528">
    <property type="entry name" value="MATE_fam"/>
</dbReference>
<protein>
    <recommendedName>
        <fullName evidence="10">Multidrug-efflux transporter</fullName>
    </recommendedName>
</protein>
<feature type="transmembrane region" description="Helical" evidence="11">
    <location>
        <begin position="412"/>
        <end position="434"/>
    </location>
</feature>
<evidence type="ECO:0000256" key="6">
    <source>
        <dbReference type="ARBA" id="ARBA00022692"/>
    </source>
</evidence>
<keyword evidence="5" id="KW-1003">Cell membrane</keyword>
<comment type="similarity">
    <text evidence="2">Belongs to the multi antimicrobial extrusion (MATE) (TC 2.A.66.1) family.</text>
</comment>
<dbReference type="GO" id="GO:0015297">
    <property type="term" value="F:antiporter activity"/>
    <property type="evidence" value="ECO:0007669"/>
    <property type="project" value="UniProtKB-KW"/>
</dbReference>
<comment type="caution">
    <text evidence="12">The sequence shown here is derived from an EMBL/GenBank/DDBJ whole genome shotgun (WGS) entry which is preliminary data.</text>
</comment>
<gene>
    <name evidence="12" type="ORF">FEE95_06700</name>
</gene>
<organism evidence="12 13">
    <name type="scientific">Maribacter algarum</name>
    <name type="common">ex Zhang et al. 2020</name>
    <dbReference type="NCBI Taxonomy" id="2578118"/>
    <lineage>
        <taxon>Bacteria</taxon>
        <taxon>Pseudomonadati</taxon>
        <taxon>Bacteroidota</taxon>
        <taxon>Flavobacteriia</taxon>
        <taxon>Flavobacteriales</taxon>
        <taxon>Flavobacteriaceae</taxon>
        <taxon>Maribacter</taxon>
    </lineage>
</organism>
<feature type="transmembrane region" description="Helical" evidence="11">
    <location>
        <begin position="49"/>
        <end position="67"/>
    </location>
</feature>
<dbReference type="PANTHER" id="PTHR43298">
    <property type="entry name" value="MULTIDRUG RESISTANCE PROTEIN NORM-RELATED"/>
    <property type="match status" value="1"/>
</dbReference>
<feature type="transmembrane region" description="Helical" evidence="11">
    <location>
        <begin position="199"/>
        <end position="218"/>
    </location>
</feature>
<comment type="subcellular location">
    <subcellularLocation>
        <location evidence="1">Cell membrane</location>
        <topology evidence="1">Multi-pass membrane protein</topology>
    </subcellularLocation>
</comment>
<evidence type="ECO:0000256" key="10">
    <source>
        <dbReference type="ARBA" id="ARBA00031636"/>
    </source>
</evidence>
<evidence type="ECO:0000313" key="13">
    <source>
        <dbReference type="Proteomes" id="UP000310314"/>
    </source>
</evidence>
<reference evidence="12 13" key="1">
    <citation type="submission" date="2019-05" db="EMBL/GenBank/DDBJ databases">
        <authorList>
            <person name="Zhang J.-Y."/>
            <person name="Feg X."/>
            <person name="Du Z.-J."/>
        </authorList>
    </citation>
    <scope>NUCLEOTIDE SEQUENCE [LARGE SCALE GENOMIC DNA]</scope>
    <source>
        <strain evidence="12 13">RZ26</strain>
    </source>
</reference>
<dbReference type="OrthoDB" id="5242355at2"/>
<dbReference type="CDD" id="cd13136">
    <property type="entry name" value="MATE_DinF_like"/>
    <property type="match status" value="1"/>
</dbReference>
<keyword evidence="4" id="KW-0050">Antiport</keyword>
<keyword evidence="13" id="KW-1185">Reference proteome</keyword>
<evidence type="ECO:0000313" key="12">
    <source>
        <dbReference type="EMBL" id="TMM59117.1"/>
    </source>
</evidence>
<feature type="transmembrane region" description="Helical" evidence="11">
    <location>
        <begin position="239"/>
        <end position="260"/>
    </location>
</feature>
<evidence type="ECO:0000256" key="9">
    <source>
        <dbReference type="ARBA" id="ARBA00023136"/>
    </source>
</evidence>
<accession>A0A5S3Q0L1</accession>
<evidence type="ECO:0000256" key="1">
    <source>
        <dbReference type="ARBA" id="ARBA00004651"/>
    </source>
</evidence>
<dbReference type="PANTHER" id="PTHR43298:SF2">
    <property type="entry name" value="FMN_FAD EXPORTER YEEO-RELATED"/>
    <property type="match status" value="1"/>
</dbReference>
<evidence type="ECO:0000256" key="2">
    <source>
        <dbReference type="ARBA" id="ARBA00010199"/>
    </source>
</evidence>
<feature type="transmembrane region" description="Helical" evidence="11">
    <location>
        <begin position="387"/>
        <end position="406"/>
    </location>
</feature>
<sequence>MRVQKPIINFKTINKLAIPATIAGIAEPLLSITDTAIVGNIPIDGVESLAAAGIVGSFLSMLIWILGQTRSAISAIISQYLGAGKINEVQTLPAQAIFLNISLSILILLSTIFIVDDIFRLLNASGKILEYCISYYSIRVWGFPLTLFVFAVMGIFRGLQNTYWPMMIAIVGAVLNVGLDFVLVYGIEGFINPMYLDGAAWASLIAQGIMAIMAFVLLMTKTNISLKLKFPLHKELGRLVVMSLNLFVRAIALNTALILAVREATALGDKYIAAHTIALNIWLFSAFFIDGYGAAGNIMGGRLLGAKDYNGLWSLAKKIMLYGLLVSLVLVLFGFLFYYPIGRLFSNETIVLETFYAVFFIVVLGWPMNTMAFVLDGLFKGLGEMKYLRNTLLTATFLGFIPVLFLGKYMKWGLYGIWIAFTVWMLIRGLALVWKFRRKFRPLLQKP</sequence>
<feature type="transmembrane region" description="Helical" evidence="11">
    <location>
        <begin position="354"/>
        <end position="375"/>
    </location>
</feature>
<dbReference type="NCBIfam" id="TIGR00797">
    <property type="entry name" value="matE"/>
    <property type="match status" value="1"/>
</dbReference>
<keyword evidence="6 11" id="KW-0812">Transmembrane</keyword>
<dbReference type="Proteomes" id="UP000310314">
    <property type="component" value="Unassembled WGS sequence"/>
</dbReference>
<feature type="transmembrane region" description="Helical" evidence="11">
    <location>
        <begin position="97"/>
        <end position="115"/>
    </location>
</feature>
<dbReference type="GO" id="GO:0006811">
    <property type="term" value="P:monoatomic ion transport"/>
    <property type="evidence" value="ECO:0007669"/>
    <property type="project" value="UniProtKB-KW"/>
</dbReference>